<proteinExistence type="predicted"/>
<evidence type="ECO:0000256" key="1">
    <source>
        <dbReference type="SAM" id="Phobius"/>
    </source>
</evidence>
<dbReference type="Gene3D" id="1.10.533.10">
    <property type="entry name" value="Death Domain, Fas"/>
    <property type="match status" value="1"/>
</dbReference>
<dbReference type="PROSITE" id="PS51752">
    <property type="entry name" value="JACALIN_LECTIN"/>
    <property type="match status" value="1"/>
</dbReference>
<keyword evidence="1" id="KW-0472">Membrane</keyword>
<dbReference type="Pfam" id="PF01419">
    <property type="entry name" value="Jacalin"/>
    <property type="match status" value="1"/>
</dbReference>
<sequence>MDCNCSEHNLTMDDNSHLRRIIIKIQARLSDDDRKYLHFFLGDDIPRRIRDDPTLGGTLCAMESLFDRDIISGDDFTYLITAFEAIGCLDAVTILKGHQQQMKLTHVHQSMLSLISIMPPLPPSAAEVFADQDDEEAQPLHSDKHKRFSTSFRLKIYVVIIVLLVLCTTGILITVPFMKGIQTNKLNEDTKMKDVILKEQELKNKSRRGGYIEFFSENTLVKVGNKHGSTQGTYSNNSLNPSFTNSHYLNGIRVRDNNDKEQKKRNETIQLFDESILEKNQQANDQLALLNKKKFIEGREFGSAYGTHFDDSTHPYFTSLHYLNGILAHDNNDSIESYQFYYSPSSDGQDTIISERHGKQTLSFKKDFQFDKNEKIQSVEGHYLNKTIVFSNGTILTMRIITGLRFYTTKGYASPSYAGEEGEMFEEEYKNYTLWYVTGRSDEYIHQLQFYWYRTLDID</sequence>
<gene>
    <name evidence="4" type="ORF">OKA104_LOCUS3441</name>
</gene>
<keyword evidence="1" id="KW-0812">Transmembrane</keyword>
<feature type="domain" description="Jacalin-type lectin" evidence="3">
    <location>
        <begin position="295"/>
        <end position="454"/>
    </location>
</feature>
<organism evidence="4 5">
    <name type="scientific">Adineta steineri</name>
    <dbReference type="NCBI Taxonomy" id="433720"/>
    <lineage>
        <taxon>Eukaryota</taxon>
        <taxon>Metazoa</taxon>
        <taxon>Spiralia</taxon>
        <taxon>Gnathifera</taxon>
        <taxon>Rotifera</taxon>
        <taxon>Eurotatoria</taxon>
        <taxon>Bdelloidea</taxon>
        <taxon>Adinetida</taxon>
        <taxon>Adinetidae</taxon>
        <taxon>Adineta</taxon>
    </lineage>
</organism>
<dbReference type="EMBL" id="CAJOAY010000103">
    <property type="protein sequence ID" value="CAF3537851.1"/>
    <property type="molecule type" value="Genomic_DNA"/>
</dbReference>
<feature type="domain" description="DED" evidence="2">
    <location>
        <begin position="17"/>
        <end position="97"/>
    </location>
</feature>
<dbReference type="GO" id="GO:0042981">
    <property type="term" value="P:regulation of apoptotic process"/>
    <property type="evidence" value="ECO:0007669"/>
    <property type="project" value="InterPro"/>
</dbReference>
<keyword evidence="1" id="KW-1133">Transmembrane helix</keyword>
<comment type="caution">
    <text evidence="4">The sequence shown here is derived from an EMBL/GenBank/DDBJ whole genome shotgun (WGS) entry which is preliminary data.</text>
</comment>
<dbReference type="Gene3D" id="2.100.10.30">
    <property type="entry name" value="Jacalin-like lectin domain"/>
    <property type="match status" value="1"/>
</dbReference>
<dbReference type="Proteomes" id="UP000663881">
    <property type="component" value="Unassembled WGS sequence"/>
</dbReference>
<accession>A0A818JC24</accession>
<dbReference type="SUPFAM" id="SSF47986">
    <property type="entry name" value="DEATH domain"/>
    <property type="match status" value="1"/>
</dbReference>
<name>A0A818JC24_9BILA</name>
<evidence type="ECO:0000259" key="3">
    <source>
        <dbReference type="PROSITE" id="PS51752"/>
    </source>
</evidence>
<dbReference type="PROSITE" id="PS50168">
    <property type="entry name" value="DED"/>
    <property type="match status" value="1"/>
</dbReference>
<dbReference type="InterPro" id="IPR036404">
    <property type="entry name" value="Jacalin-like_lectin_dom_sf"/>
</dbReference>
<dbReference type="InterPro" id="IPR011029">
    <property type="entry name" value="DEATH-like_dom_sf"/>
</dbReference>
<feature type="transmembrane region" description="Helical" evidence="1">
    <location>
        <begin position="156"/>
        <end position="178"/>
    </location>
</feature>
<evidence type="ECO:0000313" key="5">
    <source>
        <dbReference type="Proteomes" id="UP000663881"/>
    </source>
</evidence>
<dbReference type="AlphaFoldDB" id="A0A818JC24"/>
<dbReference type="InterPro" id="IPR001229">
    <property type="entry name" value="Jacalin-like_lectin_dom"/>
</dbReference>
<reference evidence="4" key="1">
    <citation type="submission" date="2021-02" db="EMBL/GenBank/DDBJ databases">
        <authorList>
            <person name="Nowell W R."/>
        </authorList>
    </citation>
    <scope>NUCLEOTIDE SEQUENCE</scope>
</reference>
<evidence type="ECO:0000259" key="2">
    <source>
        <dbReference type="PROSITE" id="PS50168"/>
    </source>
</evidence>
<dbReference type="SUPFAM" id="SSF51101">
    <property type="entry name" value="Mannose-binding lectins"/>
    <property type="match status" value="1"/>
</dbReference>
<protein>
    <submittedName>
        <fullName evidence="4">Uncharacterized protein</fullName>
    </submittedName>
</protein>
<evidence type="ECO:0000313" key="4">
    <source>
        <dbReference type="EMBL" id="CAF3537851.1"/>
    </source>
</evidence>
<dbReference type="SMART" id="SM00915">
    <property type="entry name" value="Jacalin"/>
    <property type="match status" value="1"/>
</dbReference>
<dbReference type="InterPro" id="IPR001875">
    <property type="entry name" value="DED_dom"/>
</dbReference>